<reference evidence="1 2" key="1">
    <citation type="submission" date="2017-07" db="EMBL/GenBank/DDBJ databases">
        <title>Bifidobacterium novel species.</title>
        <authorList>
            <person name="Lugli G.A."/>
            <person name="Milani C."/>
            <person name="Duranti S."/>
            <person name="Mangifesta M."/>
        </authorList>
    </citation>
    <scope>NUCLEOTIDE SEQUENCE [LARGE SCALE GENOMIC DNA]</scope>
    <source>
        <strain evidence="1 2">77</strain>
    </source>
</reference>
<name>A0A2N5J4R7_9BIFI</name>
<dbReference type="EMBL" id="NMWT01000008">
    <property type="protein sequence ID" value="PLS29177.1"/>
    <property type="molecule type" value="Genomic_DNA"/>
</dbReference>
<sequence length="135" mass="15364">MAKKTKKTIMPEGVILTAPNTQCLREGASAVGFEYAVRRDKDKRYLSEPDEYGEGVWETDSESGTWRGSAEDAYNLANRYDLLNPDCEEDTLIDGYHVVARPWFHDEDLIDSEEDMPFDKLDFSGLGITPDDFEE</sequence>
<proteinExistence type="predicted"/>
<protein>
    <submittedName>
        <fullName evidence="1">Uncharacterized protein</fullName>
    </submittedName>
</protein>
<dbReference type="OrthoDB" id="9861036at2"/>
<organism evidence="1 2">
    <name type="scientific">Bifidobacterium parmae</name>
    <dbReference type="NCBI Taxonomy" id="361854"/>
    <lineage>
        <taxon>Bacteria</taxon>
        <taxon>Bacillati</taxon>
        <taxon>Actinomycetota</taxon>
        <taxon>Actinomycetes</taxon>
        <taxon>Bifidobacteriales</taxon>
        <taxon>Bifidobacteriaceae</taxon>
        <taxon>Bifidobacterium</taxon>
    </lineage>
</organism>
<evidence type="ECO:0000313" key="2">
    <source>
        <dbReference type="Proteomes" id="UP000235034"/>
    </source>
</evidence>
<comment type="caution">
    <text evidence="1">The sequence shown here is derived from an EMBL/GenBank/DDBJ whole genome shotgun (WGS) entry which is preliminary data.</text>
</comment>
<evidence type="ECO:0000313" key="1">
    <source>
        <dbReference type="EMBL" id="PLS29177.1"/>
    </source>
</evidence>
<accession>A0A2N5J4R7</accession>
<gene>
    <name evidence="1" type="ORF">Uis4E_0755</name>
</gene>
<dbReference type="Proteomes" id="UP000235034">
    <property type="component" value="Unassembled WGS sequence"/>
</dbReference>
<keyword evidence="2" id="KW-1185">Reference proteome</keyword>
<dbReference type="RefSeq" id="WP_101621949.1">
    <property type="nucleotide sequence ID" value="NZ_NMWT01000008.1"/>
</dbReference>
<dbReference type="AlphaFoldDB" id="A0A2N5J4R7"/>